<dbReference type="SMART" id="SM00255">
    <property type="entry name" value="TIR"/>
    <property type="match status" value="1"/>
</dbReference>
<dbReference type="SUPFAM" id="SSF52200">
    <property type="entry name" value="Toll/Interleukin receptor TIR domain"/>
    <property type="match status" value="1"/>
</dbReference>
<dbReference type="Pfam" id="PF01582">
    <property type="entry name" value="TIR"/>
    <property type="match status" value="1"/>
</dbReference>
<dbReference type="Gene3D" id="3.40.50.300">
    <property type="entry name" value="P-loop containing nucleotide triphosphate hydrolases"/>
    <property type="match status" value="1"/>
</dbReference>
<gene>
    <name evidence="6" type="ORF">ACJRO7_026555</name>
</gene>
<dbReference type="SUPFAM" id="SSF52540">
    <property type="entry name" value="P-loop containing nucleoside triphosphate hydrolases"/>
    <property type="match status" value="1"/>
</dbReference>
<dbReference type="InterPro" id="IPR058192">
    <property type="entry name" value="WHD_ROQ1-like"/>
</dbReference>
<reference evidence="6 7" key="1">
    <citation type="submission" date="2024-11" db="EMBL/GenBank/DDBJ databases">
        <title>Chromosome-level genome assembly of Eucalyptus globulus Labill. provides insights into its genome evolution.</title>
        <authorList>
            <person name="Li X."/>
        </authorList>
    </citation>
    <scope>NUCLEOTIDE SEQUENCE [LARGE SCALE GENOMIC DNA]</scope>
    <source>
        <strain evidence="6">CL2024</strain>
        <tissue evidence="6">Fresh tender leaves</tissue>
    </source>
</reference>
<comment type="caution">
    <text evidence="6">The sequence shown here is derived from an EMBL/GenBank/DDBJ whole genome shotgun (WGS) entry which is preliminary data.</text>
</comment>
<keyword evidence="2" id="KW-0677">Repeat</keyword>
<dbReference type="PANTHER" id="PTHR11017:SF570">
    <property type="entry name" value="DISEASE RESISTANCE PROTEIN (TIR-NBS CLASS)-RELATED"/>
    <property type="match status" value="1"/>
</dbReference>
<dbReference type="InterPro" id="IPR027417">
    <property type="entry name" value="P-loop_NTPase"/>
</dbReference>
<dbReference type="InterPro" id="IPR035897">
    <property type="entry name" value="Toll_tir_struct_dom_sf"/>
</dbReference>
<dbReference type="Gene3D" id="3.80.10.10">
    <property type="entry name" value="Ribonuclease Inhibitor"/>
    <property type="match status" value="4"/>
</dbReference>
<dbReference type="Gene3D" id="1.10.8.430">
    <property type="entry name" value="Helical domain of apoptotic protease-activating factors"/>
    <property type="match status" value="1"/>
</dbReference>
<dbReference type="EMBL" id="JBJKBG010000007">
    <property type="protein sequence ID" value="KAL3729454.1"/>
    <property type="molecule type" value="Genomic_DNA"/>
</dbReference>
<evidence type="ECO:0000256" key="1">
    <source>
        <dbReference type="ARBA" id="ARBA00022614"/>
    </source>
</evidence>
<sequence length="1404" mass="159355">MENHRSKQQLKRVEQTEASSPTTSKRPRQEEMFGLQLEERTSGSPLLLPSSDSSEKINVPTASRADSDPSASFISGNGNNYHVFLSFRGPDTRNGFVDHLYLRLRDVGLRFHPNFVFRDDKDLPFGDDIAANLTSAIKHSKVSIPVISENYAASEWCLHELIRIMECKESKGQIVLPVLYKVKPKDVRSLGGSFGEAFQSQEHHFDEEVKQQGPVALRKALDLRVFESEKYAYGHEGELVNELVELVMRERQKDFQPRLPMNLVGIHDHVAKVMKMADTAHLNTRIIGIYGMGGIGKTTLATIIYNKLFDKFRCRCFLKDIRETLNRKGIEHVQSRLISDILKKNDYQVPDSDIGIQTIQSICTQNKVLILLDDVDSRDHIDNLIGGCSFISGSRIIITCRDKALLKSKYEYELKEMNSIDSLLLFRKYAFEGKPPPKELATLSGEIVATTGGLPLALMVIGSLLKGEEDQRVWREMLKKLTKAPDMTVQQKLRISYDALEPKEKQIFLDIACFFIGTNKIFAIYLWDDLEFYPLSALAKMTQRLLIKCDDNNELRMHDQLRDLGRVIARPTDKKPWECSRLWDEEAVKVLERKEENEYIEALRLDENGSSKFMEQESFTRMPNLKFLHVSAVDFAGDFKGSLSELRWLKWERCPSSFDATNVHLEKLLLLDLSCGYIGDNWGGWSSIKMERLKILNLSWCSNLKRTPNLSEFKSLEMLILEYCENLEEIDPSIGDVKCLIALSLRYCGSLKKLPAQLGEVKGLVSLDLWACENLQELPREMGTLEDLKELKIGWTAIKEIPPCHNLKKLEMIDAYGCKSLIGLPDSISHLENLLTLDLRRCFKSYKLPDNIGSLVKLQRLSLGGKSYPYGIEDGRVDYCIYHVPNSIGKLECLTELNLSDTGIRELPKSIGNLKNLRILNIDGSQDLSNLPSTISKLGKLEELHASRCGSLGGKIPIDELCSLKILQLYKTRISGFPDTLDKLSRLEKLDLKGCKMLQLLPQGISKLPSLQYLQLTHCDKLQLLPKLPACLTILGVTCQHHILPQLSHLIHLKELTVEDCRLLESVPELPSGILKLHVCRCNKLKVLPNLSSLEFLSELVLERCCELTEIKGLEALKSLAKLNVSGCKKLSNLDGLEHLESLRYLDMGWFPKGDNPLVNDDLVQIRGLDRLKNLEELYLWGCESLLRPNLLQLTHLKRLIVSECHNLVEIRGLERLINLEELDIQGCKSIETLPDLSCFDNLKRLFIGQCWKLCNVEGLEKIAYRITCIATLEAQGNWNFNGDWDRPFTSHPKRAPELGEVVTINAGRPYCVMGVISADGKRLDHKNMMKAEYHNFKKDSFRNGFVSVLKKDGAAEDSGWIVSWINKEERVVSQKFEGEPVAKIALPQRAPHGFLVTFVLITN</sequence>
<dbReference type="InterPro" id="IPR055414">
    <property type="entry name" value="LRR_R13L4/SHOC2-like"/>
</dbReference>
<dbReference type="Gene3D" id="3.40.50.10140">
    <property type="entry name" value="Toll/interleukin-1 receptor homology (TIR) domain"/>
    <property type="match status" value="1"/>
</dbReference>
<dbReference type="InterPro" id="IPR042197">
    <property type="entry name" value="Apaf_helical"/>
</dbReference>
<feature type="domain" description="TIR" evidence="5">
    <location>
        <begin position="79"/>
        <end position="221"/>
    </location>
</feature>
<dbReference type="SUPFAM" id="SSF52047">
    <property type="entry name" value="RNI-like"/>
    <property type="match status" value="1"/>
</dbReference>
<dbReference type="Proteomes" id="UP001634007">
    <property type="component" value="Unassembled WGS sequence"/>
</dbReference>
<dbReference type="Pfam" id="PF00931">
    <property type="entry name" value="NB-ARC"/>
    <property type="match status" value="1"/>
</dbReference>
<keyword evidence="1" id="KW-0433">Leucine-rich repeat</keyword>
<feature type="compositionally biased region" description="Low complexity" evidence="4">
    <location>
        <begin position="42"/>
        <end position="52"/>
    </location>
</feature>
<dbReference type="GO" id="GO:0051707">
    <property type="term" value="P:response to other organism"/>
    <property type="evidence" value="ECO:0007669"/>
    <property type="project" value="UniProtKB-ARBA"/>
</dbReference>
<dbReference type="InterPro" id="IPR032675">
    <property type="entry name" value="LRR_dom_sf"/>
</dbReference>
<dbReference type="InterPro" id="IPR044974">
    <property type="entry name" value="Disease_R_plants"/>
</dbReference>
<keyword evidence="7" id="KW-1185">Reference proteome</keyword>
<evidence type="ECO:0000313" key="7">
    <source>
        <dbReference type="Proteomes" id="UP001634007"/>
    </source>
</evidence>
<dbReference type="GO" id="GO:0006952">
    <property type="term" value="P:defense response"/>
    <property type="evidence" value="ECO:0007669"/>
    <property type="project" value="UniProtKB-KW"/>
</dbReference>
<feature type="compositionally biased region" description="Basic and acidic residues" evidence="4">
    <location>
        <begin position="1"/>
        <end position="15"/>
    </location>
</feature>
<name>A0ABD3JNP4_EUCGL</name>
<feature type="compositionally biased region" description="Basic and acidic residues" evidence="4">
    <location>
        <begin position="27"/>
        <end position="41"/>
    </location>
</feature>
<feature type="region of interest" description="Disordered" evidence="4">
    <location>
        <begin position="1"/>
        <end position="72"/>
    </location>
</feature>
<evidence type="ECO:0000256" key="3">
    <source>
        <dbReference type="ARBA" id="ARBA00022821"/>
    </source>
</evidence>
<evidence type="ECO:0000259" key="5">
    <source>
        <dbReference type="PROSITE" id="PS50104"/>
    </source>
</evidence>
<dbReference type="PROSITE" id="PS50104">
    <property type="entry name" value="TIR"/>
    <property type="match status" value="1"/>
</dbReference>
<dbReference type="PRINTS" id="PR00364">
    <property type="entry name" value="DISEASERSIST"/>
</dbReference>
<keyword evidence="3" id="KW-0611">Plant defense</keyword>
<evidence type="ECO:0000313" key="6">
    <source>
        <dbReference type="EMBL" id="KAL3729454.1"/>
    </source>
</evidence>
<dbReference type="Gene3D" id="3.40.1170.20">
    <property type="entry name" value="tRNA intron endonuclease, N-terminal domain"/>
    <property type="match status" value="1"/>
</dbReference>
<proteinExistence type="predicted"/>
<organism evidence="6 7">
    <name type="scientific">Eucalyptus globulus</name>
    <name type="common">Tasmanian blue gum</name>
    <dbReference type="NCBI Taxonomy" id="34317"/>
    <lineage>
        <taxon>Eukaryota</taxon>
        <taxon>Viridiplantae</taxon>
        <taxon>Streptophyta</taxon>
        <taxon>Embryophyta</taxon>
        <taxon>Tracheophyta</taxon>
        <taxon>Spermatophyta</taxon>
        <taxon>Magnoliopsida</taxon>
        <taxon>eudicotyledons</taxon>
        <taxon>Gunneridae</taxon>
        <taxon>Pentapetalae</taxon>
        <taxon>rosids</taxon>
        <taxon>malvids</taxon>
        <taxon>Myrtales</taxon>
        <taxon>Myrtaceae</taxon>
        <taxon>Myrtoideae</taxon>
        <taxon>Eucalypteae</taxon>
        <taxon>Eucalyptus</taxon>
    </lineage>
</organism>
<dbReference type="Pfam" id="PF23282">
    <property type="entry name" value="WHD_ROQ1"/>
    <property type="match status" value="1"/>
</dbReference>
<protein>
    <recommendedName>
        <fullName evidence="5">TIR domain-containing protein</fullName>
    </recommendedName>
</protein>
<dbReference type="PANTHER" id="PTHR11017">
    <property type="entry name" value="LEUCINE-RICH REPEAT-CONTAINING PROTEIN"/>
    <property type="match status" value="1"/>
</dbReference>
<evidence type="ECO:0000256" key="2">
    <source>
        <dbReference type="ARBA" id="ARBA00022737"/>
    </source>
</evidence>
<dbReference type="InterPro" id="IPR002182">
    <property type="entry name" value="NB-ARC"/>
</dbReference>
<accession>A0ABD3JNP4</accession>
<evidence type="ECO:0000256" key="4">
    <source>
        <dbReference type="SAM" id="MobiDB-lite"/>
    </source>
</evidence>
<dbReference type="SUPFAM" id="SSF52058">
    <property type="entry name" value="L domain-like"/>
    <property type="match status" value="2"/>
</dbReference>
<dbReference type="Pfam" id="PF23598">
    <property type="entry name" value="LRR_14"/>
    <property type="match status" value="1"/>
</dbReference>
<dbReference type="InterPro" id="IPR000157">
    <property type="entry name" value="TIR_dom"/>
</dbReference>